<dbReference type="InterPro" id="IPR050903">
    <property type="entry name" value="Bact_Chemotaxis_MeTrfase"/>
</dbReference>
<evidence type="ECO:0000313" key="8">
    <source>
        <dbReference type="Proteomes" id="UP000323161"/>
    </source>
</evidence>
<dbReference type="RefSeq" id="WP_149600708.1">
    <property type="nucleotide sequence ID" value="NZ_VTUU01000006.1"/>
</dbReference>
<gene>
    <name evidence="7" type="ORF">FWJ25_13095</name>
</gene>
<evidence type="ECO:0000256" key="5">
    <source>
        <dbReference type="ARBA" id="ARBA00022691"/>
    </source>
</evidence>
<dbReference type="Proteomes" id="UP000323161">
    <property type="component" value="Unassembled WGS sequence"/>
</dbReference>
<dbReference type="InterPro" id="IPR036804">
    <property type="entry name" value="CheR_N_sf"/>
</dbReference>
<keyword evidence="5" id="KW-0949">S-adenosyl-L-methionine</keyword>
<dbReference type="Pfam" id="PF01739">
    <property type="entry name" value="CheR"/>
    <property type="match status" value="1"/>
</dbReference>
<dbReference type="Gene3D" id="1.10.155.10">
    <property type="entry name" value="Chemotaxis receptor methyltransferase CheR, N-terminal domain"/>
    <property type="match status" value="1"/>
</dbReference>
<dbReference type="Pfam" id="PF03705">
    <property type="entry name" value="CheR_N"/>
    <property type="match status" value="1"/>
</dbReference>
<protein>
    <recommendedName>
        <fullName evidence="2">protein-glutamate O-methyltransferase</fullName>
        <ecNumber evidence="2">2.1.1.80</ecNumber>
    </recommendedName>
</protein>
<dbReference type="PRINTS" id="PR00996">
    <property type="entry name" value="CHERMTFRASE"/>
</dbReference>
<evidence type="ECO:0000256" key="3">
    <source>
        <dbReference type="ARBA" id="ARBA00022603"/>
    </source>
</evidence>
<dbReference type="SUPFAM" id="SSF47757">
    <property type="entry name" value="Chemotaxis receptor methyltransferase CheR, N-terminal domain"/>
    <property type="match status" value="1"/>
</dbReference>
<dbReference type="PANTHER" id="PTHR24422">
    <property type="entry name" value="CHEMOTAXIS PROTEIN METHYLTRANSFERASE"/>
    <property type="match status" value="1"/>
</dbReference>
<keyword evidence="3 7" id="KW-0489">Methyltransferase</keyword>
<dbReference type="SUPFAM" id="SSF53335">
    <property type="entry name" value="S-adenosyl-L-methionine-dependent methyltransferases"/>
    <property type="match status" value="1"/>
</dbReference>
<evidence type="ECO:0000256" key="1">
    <source>
        <dbReference type="ARBA" id="ARBA00001541"/>
    </source>
</evidence>
<comment type="catalytic activity">
    <reaction evidence="1">
        <text>L-glutamyl-[protein] + S-adenosyl-L-methionine = [protein]-L-glutamate 5-O-methyl ester + S-adenosyl-L-homocysteine</text>
        <dbReference type="Rhea" id="RHEA:24452"/>
        <dbReference type="Rhea" id="RHEA-COMP:10208"/>
        <dbReference type="Rhea" id="RHEA-COMP:10311"/>
        <dbReference type="ChEBI" id="CHEBI:29973"/>
        <dbReference type="ChEBI" id="CHEBI:57856"/>
        <dbReference type="ChEBI" id="CHEBI:59789"/>
        <dbReference type="ChEBI" id="CHEBI:82795"/>
        <dbReference type="EC" id="2.1.1.80"/>
    </reaction>
</comment>
<keyword evidence="4 7" id="KW-0808">Transferase</keyword>
<feature type="domain" description="CheR-type methyltransferase" evidence="6">
    <location>
        <begin position="16"/>
        <end position="271"/>
    </location>
</feature>
<sequence>MAQMHKKLSPADAVWSLRRLPDMDEAQFNQWQTLLEHRTGITLPVERRSFLETNLGIRMREIGCSSYQAYYEQIVSGPDAIQEWSTLVDRLTVQETRFYRDPDAFRMVSDFVLTRPREQLRKRPLEAWSVGCSTGEEPYTLAMVLNECMTQLKLQPLFGVTGSDISKPAIEKARIGQFNPRKLLGMDEDMKYRYFRPAERNTVEIVSSIRERVCFTSLNVLDLDRAPMHGMNIIFCQNLLIYFRRWRRREIVRRLAERLAPGGLLVLGQGELTDWQPSGLQKVPSEHVLAWIKRQTDEE</sequence>
<dbReference type="Gene3D" id="3.40.50.150">
    <property type="entry name" value="Vaccinia Virus protein VP39"/>
    <property type="match status" value="1"/>
</dbReference>
<evidence type="ECO:0000256" key="4">
    <source>
        <dbReference type="ARBA" id="ARBA00022679"/>
    </source>
</evidence>
<dbReference type="EC" id="2.1.1.80" evidence="2"/>
<organism evidence="7 8">
    <name type="scientific">Marinobacter salinexigens</name>
    <dbReference type="NCBI Taxonomy" id="2919747"/>
    <lineage>
        <taxon>Bacteria</taxon>
        <taxon>Pseudomonadati</taxon>
        <taxon>Pseudomonadota</taxon>
        <taxon>Gammaproteobacteria</taxon>
        <taxon>Pseudomonadales</taxon>
        <taxon>Marinobacteraceae</taxon>
        <taxon>Marinobacter</taxon>
    </lineage>
</organism>
<evidence type="ECO:0000313" key="7">
    <source>
        <dbReference type="EMBL" id="KAA1172748.1"/>
    </source>
</evidence>
<dbReference type="InterPro" id="IPR022641">
    <property type="entry name" value="CheR_N"/>
</dbReference>
<name>A0A5B0VEH8_9GAMM</name>
<dbReference type="AlphaFoldDB" id="A0A5B0VEH8"/>
<dbReference type="PANTHER" id="PTHR24422:SF19">
    <property type="entry name" value="CHEMOTAXIS PROTEIN METHYLTRANSFERASE"/>
    <property type="match status" value="1"/>
</dbReference>
<dbReference type="GO" id="GO:0008983">
    <property type="term" value="F:protein-glutamate O-methyltransferase activity"/>
    <property type="evidence" value="ECO:0007669"/>
    <property type="project" value="UniProtKB-EC"/>
</dbReference>
<proteinExistence type="predicted"/>
<dbReference type="SMART" id="SM00138">
    <property type="entry name" value="MeTrc"/>
    <property type="match status" value="1"/>
</dbReference>
<reference evidence="7 8" key="1">
    <citation type="submission" date="2019-08" db="EMBL/GenBank/DDBJ databases">
        <title>Marinobacter ZYF650 sp. nov., a marine bacterium isolated from seawater of the Mariana trench.</title>
        <authorList>
            <person name="Ahmad W."/>
        </authorList>
    </citation>
    <scope>NUCLEOTIDE SEQUENCE [LARGE SCALE GENOMIC DNA]</scope>
    <source>
        <strain evidence="7 8">ZYF650</strain>
    </source>
</reference>
<dbReference type="PROSITE" id="PS50123">
    <property type="entry name" value="CHER"/>
    <property type="match status" value="1"/>
</dbReference>
<evidence type="ECO:0000259" key="6">
    <source>
        <dbReference type="PROSITE" id="PS50123"/>
    </source>
</evidence>
<comment type="caution">
    <text evidence="7">The sequence shown here is derived from an EMBL/GenBank/DDBJ whole genome shotgun (WGS) entry which is preliminary data.</text>
</comment>
<keyword evidence="8" id="KW-1185">Reference proteome</keyword>
<dbReference type="InterPro" id="IPR022642">
    <property type="entry name" value="CheR_C"/>
</dbReference>
<evidence type="ECO:0000256" key="2">
    <source>
        <dbReference type="ARBA" id="ARBA00012534"/>
    </source>
</evidence>
<dbReference type="InterPro" id="IPR029063">
    <property type="entry name" value="SAM-dependent_MTases_sf"/>
</dbReference>
<dbReference type="InterPro" id="IPR000780">
    <property type="entry name" value="CheR_MeTrfase"/>
</dbReference>
<dbReference type="EMBL" id="VTUU01000006">
    <property type="protein sequence ID" value="KAA1172748.1"/>
    <property type="molecule type" value="Genomic_DNA"/>
</dbReference>
<dbReference type="GO" id="GO:0032259">
    <property type="term" value="P:methylation"/>
    <property type="evidence" value="ECO:0007669"/>
    <property type="project" value="UniProtKB-KW"/>
</dbReference>
<accession>A0A5B0VEH8</accession>